<proteinExistence type="predicted"/>
<dbReference type="EMBL" id="JAHIBW010000027">
    <property type="protein sequence ID" value="KAG7297118.1"/>
    <property type="molecule type" value="Genomic_DNA"/>
</dbReference>
<evidence type="ECO:0000256" key="2">
    <source>
        <dbReference type="SAM" id="SignalP"/>
    </source>
</evidence>
<feature type="chain" id="PRO_5047207213" evidence="2">
    <location>
        <begin position="25"/>
        <end position="99"/>
    </location>
</feature>
<reference evidence="3 4" key="1">
    <citation type="submission" date="2021-06" db="EMBL/GenBank/DDBJ databases">
        <title>A haploid diamondback moth (Plutella xylostella L.) genome assembly resolves 31 chromosomes and identifies a diamide resistance mutation.</title>
        <authorList>
            <person name="Ward C.M."/>
            <person name="Perry K.D."/>
            <person name="Baker G."/>
            <person name="Powis K."/>
            <person name="Heckel D.G."/>
            <person name="Baxter S.W."/>
        </authorList>
    </citation>
    <scope>NUCLEOTIDE SEQUENCE [LARGE SCALE GENOMIC DNA]</scope>
    <source>
        <strain evidence="3 4">LV</strain>
        <tissue evidence="3">Single pupa</tissue>
    </source>
</reference>
<dbReference type="Proteomes" id="UP000823941">
    <property type="component" value="Chromosome 27"/>
</dbReference>
<feature type="signal peptide" evidence="2">
    <location>
        <begin position="1"/>
        <end position="24"/>
    </location>
</feature>
<accession>A0ABQ7PVV7</accession>
<evidence type="ECO:0000256" key="1">
    <source>
        <dbReference type="SAM" id="MobiDB-lite"/>
    </source>
</evidence>
<gene>
    <name evidence="3" type="ORF">JYU34_020070</name>
</gene>
<keyword evidence="2" id="KW-0732">Signal</keyword>
<feature type="compositionally biased region" description="Pro residues" evidence="1">
    <location>
        <begin position="70"/>
        <end position="80"/>
    </location>
</feature>
<comment type="caution">
    <text evidence="3">The sequence shown here is derived from an EMBL/GenBank/DDBJ whole genome shotgun (WGS) entry which is preliminary data.</text>
</comment>
<keyword evidence="4" id="KW-1185">Reference proteome</keyword>
<sequence>MRITLILVLILYFILLCILKKKSSKPKTQTVKTVIEKCKPCRRSFQPRAHRLRGGFCSPAPTACSENSPPSTPPTPPSPPRRSSITYVSSRHSRGSRTS</sequence>
<feature type="region of interest" description="Disordered" evidence="1">
    <location>
        <begin position="61"/>
        <end position="99"/>
    </location>
</feature>
<name>A0ABQ7PVV7_PLUXY</name>
<organism evidence="3 4">
    <name type="scientific">Plutella xylostella</name>
    <name type="common">Diamondback moth</name>
    <name type="synonym">Plutella maculipennis</name>
    <dbReference type="NCBI Taxonomy" id="51655"/>
    <lineage>
        <taxon>Eukaryota</taxon>
        <taxon>Metazoa</taxon>
        <taxon>Ecdysozoa</taxon>
        <taxon>Arthropoda</taxon>
        <taxon>Hexapoda</taxon>
        <taxon>Insecta</taxon>
        <taxon>Pterygota</taxon>
        <taxon>Neoptera</taxon>
        <taxon>Endopterygota</taxon>
        <taxon>Lepidoptera</taxon>
        <taxon>Glossata</taxon>
        <taxon>Ditrysia</taxon>
        <taxon>Yponomeutoidea</taxon>
        <taxon>Plutellidae</taxon>
        <taxon>Plutella</taxon>
    </lineage>
</organism>
<evidence type="ECO:0000313" key="3">
    <source>
        <dbReference type="EMBL" id="KAG7297118.1"/>
    </source>
</evidence>
<evidence type="ECO:0000313" key="4">
    <source>
        <dbReference type="Proteomes" id="UP000823941"/>
    </source>
</evidence>
<protein>
    <submittedName>
        <fullName evidence="3">Uncharacterized protein</fullName>
    </submittedName>
</protein>